<feature type="transmembrane region" description="Helical" evidence="1">
    <location>
        <begin position="42"/>
        <end position="62"/>
    </location>
</feature>
<gene>
    <name evidence="3" type="ORF">F5891DRAFT_654495</name>
</gene>
<dbReference type="GeneID" id="64666953"/>
<name>A0AAD4DWZ3_9AGAM</name>
<organism evidence="3 4">
    <name type="scientific">Suillus fuscotomentosus</name>
    <dbReference type="NCBI Taxonomy" id="1912939"/>
    <lineage>
        <taxon>Eukaryota</taxon>
        <taxon>Fungi</taxon>
        <taxon>Dikarya</taxon>
        <taxon>Basidiomycota</taxon>
        <taxon>Agaricomycotina</taxon>
        <taxon>Agaricomycetes</taxon>
        <taxon>Agaricomycetidae</taxon>
        <taxon>Boletales</taxon>
        <taxon>Suillineae</taxon>
        <taxon>Suillaceae</taxon>
        <taxon>Suillus</taxon>
    </lineage>
</organism>
<feature type="transmembrane region" description="Helical" evidence="1">
    <location>
        <begin position="82"/>
        <end position="100"/>
    </location>
</feature>
<proteinExistence type="predicted"/>
<evidence type="ECO:0000313" key="4">
    <source>
        <dbReference type="Proteomes" id="UP001195769"/>
    </source>
</evidence>
<keyword evidence="4" id="KW-1185">Reference proteome</keyword>
<feature type="transmembrane region" description="Helical" evidence="1">
    <location>
        <begin position="156"/>
        <end position="178"/>
    </location>
</feature>
<reference evidence="3" key="1">
    <citation type="journal article" date="2020" name="New Phytol.">
        <title>Comparative genomics reveals dynamic genome evolution in host specialist ectomycorrhizal fungi.</title>
        <authorList>
            <person name="Lofgren L.A."/>
            <person name="Nguyen N.H."/>
            <person name="Vilgalys R."/>
            <person name="Ruytinx J."/>
            <person name="Liao H.L."/>
            <person name="Branco S."/>
            <person name="Kuo A."/>
            <person name="LaButti K."/>
            <person name="Lipzen A."/>
            <person name="Andreopoulos W."/>
            <person name="Pangilinan J."/>
            <person name="Riley R."/>
            <person name="Hundley H."/>
            <person name="Na H."/>
            <person name="Barry K."/>
            <person name="Grigoriev I.V."/>
            <person name="Stajich J.E."/>
            <person name="Kennedy P.G."/>
        </authorList>
    </citation>
    <scope>NUCLEOTIDE SEQUENCE</scope>
    <source>
        <strain evidence="3">FC203</strain>
    </source>
</reference>
<feature type="transmembrane region" description="Helical" evidence="1">
    <location>
        <begin position="107"/>
        <end position="136"/>
    </location>
</feature>
<keyword evidence="1" id="KW-0812">Transmembrane</keyword>
<dbReference type="AlphaFoldDB" id="A0AAD4DWZ3"/>
<evidence type="ECO:0000259" key="2">
    <source>
        <dbReference type="Pfam" id="PF20151"/>
    </source>
</evidence>
<dbReference type="Pfam" id="PF20151">
    <property type="entry name" value="DUF6533"/>
    <property type="match status" value="1"/>
</dbReference>
<accession>A0AAD4DWZ3</accession>
<dbReference type="EMBL" id="JABBWK010000064">
    <property type="protein sequence ID" value="KAG1895615.1"/>
    <property type="molecule type" value="Genomic_DNA"/>
</dbReference>
<feature type="domain" description="DUF6533" evidence="2">
    <location>
        <begin position="8"/>
        <end position="53"/>
    </location>
</feature>
<comment type="caution">
    <text evidence="3">The sequence shown here is derived from an EMBL/GenBank/DDBJ whole genome shotgun (WGS) entry which is preliminary data.</text>
</comment>
<keyword evidence="1" id="KW-0472">Membrane</keyword>
<feature type="transmembrane region" description="Helical" evidence="1">
    <location>
        <begin position="198"/>
        <end position="218"/>
    </location>
</feature>
<protein>
    <recommendedName>
        <fullName evidence="2">DUF6533 domain-containing protein</fullName>
    </recommendedName>
</protein>
<dbReference type="Proteomes" id="UP001195769">
    <property type="component" value="Unassembled WGS sequence"/>
</dbReference>
<dbReference type="InterPro" id="IPR045340">
    <property type="entry name" value="DUF6533"/>
</dbReference>
<keyword evidence="1" id="KW-1133">Transmembrane helix</keyword>
<sequence length="245" mass="28153">MSLQSFKYILASMATFWTYDYACSLHEEWTFLLRSRWNKMKGLYIITRYLPFIFLATDLFMYFTPNENSGKCRVLENTQSGLGIVLVIVSESFFILRTYVLWNRSRILLVAILFTSFTFLVASFCIVFAAGVPAAYTTSAIPGITGCYRNSTSFQYVVAFLFLSVFELGLMVLTLICAVQNWRINRSRLYVVLVNHNISYYVCGFLLSVTNISASLLLQDSYQTFFYNLSYLQFLPRACTSISGR</sequence>
<dbReference type="RefSeq" id="XP_041221191.1">
    <property type="nucleotide sequence ID" value="XM_041372655.1"/>
</dbReference>
<evidence type="ECO:0000256" key="1">
    <source>
        <dbReference type="SAM" id="Phobius"/>
    </source>
</evidence>
<evidence type="ECO:0000313" key="3">
    <source>
        <dbReference type="EMBL" id="KAG1895615.1"/>
    </source>
</evidence>